<evidence type="ECO:0000256" key="9">
    <source>
        <dbReference type="ARBA" id="ARBA00024867"/>
    </source>
</evidence>
<evidence type="ECO:0000256" key="4">
    <source>
        <dbReference type="ARBA" id="ARBA00022553"/>
    </source>
</evidence>
<evidence type="ECO:0000259" key="11">
    <source>
        <dbReference type="PROSITE" id="PS01124"/>
    </source>
</evidence>
<keyword evidence="6" id="KW-0805">Transcription regulation</keyword>
<feature type="domain" description="HTH araC/xylS-type" evidence="11">
    <location>
        <begin position="420"/>
        <end position="518"/>
    </location>
</feature>
<sequence length="525" mass="61273">MYKALIVEDDRIVRQYMSDLSIWSEFDIEITDVARDGVEALEKKKQWNPDLIITDISMPRMDGIEMIEEIRELDQTVYIMVLSCHDEFEYVKEAMKLGADEYILKDTFSEETLMEILPHTVKSLRKGNHKEENFYARQDLKFYFFNQLMAGTLVGEERETKRVEAQIAGKFIHCAVINCYMAKWNLIKYQSLLPEWDHYSRQVLENLENHFGKYLENYKDYIEILYLGEGHFCCFVDVSNECRVSQMQQQLIKIVSVMGQCLKQEPYQYVTGVSDICAGEANVKQAVLQARNMVKLSFYTEETVLYYAGGLGHHIVDKLPENVNHLRKQLPIFLKEDKDDEIIFALQNAVKDFKKEFTAPNLVIKWVKDMDQSLQVEREEDFYASIFTIKDVESVCAEYKVHILSLLVSTVPEYLSPALCSALTYIHENYKNKIGLKEVAGAIHMNASYLSTLFQKEMSVGFARYLLELRIRTAKKLLVNTNYKVKDVAEQSGFYDYHYFARAFKNMTDLSPLEYRKANKREGLF</sequence>
<dbReference type="Gene3D" id="1.10.10.60">
    <property type="entry name" value="Homeodomain-like"/>
    <property type="match status" value="2"/>
</dbReference>
<feature type="modified residue" description="4-aspartylphosphate" evidence="10">
    <location>
        <position position="55"/>
    </location>
</feature>
<protein>
    <recommendedName>
        <fullName evidence="2">Stage 0 sporulation protein A homolog</fullName>
    </recommendedName>
</protein>
<dbReference type="PANTHER" id="PTHR42713:SF3">
    <property type="entry name" value="TRANSCRIPTIONAL REGULATORY PROTEIN HPTR"/>
    <property type="match status" value="1"/>
</dbReference>
<dbReference type="InterPro" id="IPR001789">
    <property type="entry name" value="Sig_transdc_resp-reg_receiver"/>
</dbReference>
<evidence type="ECO:0000256" key="8">
    <source>
        <dbReference type="ARBA" id="ARBA00023163"/>
    </source>
</evidence>
<dbReference type="PANTHER" id="PTHR42713">
    <property type="entry name" value="HISTIDINE KINASE-RELATED"/>
    <property type="match status" value="1"/>
</dbReference>
<dbReference type="Pfam" id="PF12833">
    <property type="entry name" value="HTH_18"/>
    <property type="match status" value="1"/>
</dbReference>
<organism evidence="13 14">
    <name type="scientific">Aequitasia blattaphilus</name>
    <dbReference type="NCBI Taxonomy" id="2949332"/>
    <lineage>
        <taxon>Bacteria</taxon>
        <taxon>Bacillati</taxon>
        <taxon>Bacillota</taxon>
        <taxon>Clostridia</taxon>
        <taxon>Lachnospirales</taxon>
        <taxon>Lachnospiraceae</taxon>
        <taxon>Aequitasia</taxon>
    </lineage>
</organism>
<dbReference type="PROSITE" id="PS01124">
    <property type="entry name" value="HTH_ARAC_FAMILY_2"/>
    <property type="match status" value="1"/>
</dbReference>
<reference evidence="13 14" key="1">
    <citation type="journal article" date="2022" name="Genome Biol. Evol.">
        <title>Host diet, physiology and behaviors set the stage for Lachnospiraceae cladogenesis.</title>
        <authorList>
            <person name="Vera-Ponce De Leon A."/>
            <person name="Schneider M."/>
            <person name="Jahnes B.C."/>
            <person name="Sadowski V."/>
            <person name="Camuy-Velez L.A."/>
            <person name="Duan J."/>
            <person name="Sabree Z.L."/>
        </authorList>
    </citation>
    <scope>NUCLEOTIDE SEQUENCE [LARGE SCALE GENOMIC DNA]</scope>
    <source>
        <strain evidence="13 14">PAL113</strain>
    </source>
</reference>
<dbReference type="Gene3D" id="3.40.50.2300">
    <property type="match status" value="1"/>
</dbReference>
<accession>A0ABT1ECL9</accession>
<keyword evidence="7" id="KW-0238">DNA-binding</keyword>
<dbReference type="InterPro" id="IPR018060">
    <property type="entry name" value="HTH_AraC"/>
</dbReference>
<evidence type="ECO:0000313" key="14">
    <source>
        <dbReference type="Proteomes" id="UP001523566"/>
    </source>
</evidence>
<comment type="caution">
    <text evidence="13">The sequence shown here is derived from an EMBL/GenBank/DDBJ whole genome shotgun (WGS) entry which is preliminary data.</text>
</comment>
<evidence type="ECO:0000256" key="3">
    <source>
        <dbReference type="ARBA" id="ARBA00022490"/>
    </source>
</evidence>
<evidence type="ECO:0000313" key="13">
    <source>
        <dbReference type="EMBL" id="MCP1103570.1"/>
    </source>
</evidence>
<evidence type="ECO:0000256" key="6">
    <source>
        <dbReference type="ARBA" id="ARBA00023015"/>
    </source>
</evidence>
<keyword evidence="14" id="KW-1185">Reference proteome</keyword>
<dbReference type="InterPro" id="IPR011006">
    <property type="entry name" value="CheY-like_superfamily"/>
</dbReference>
<comment type="function">
    <text evidence="9">May play the central regulatory role in sporulation. It may be an element of the effector pathway responsible for the activation of sporulation genes in response to nutritional stress. Spo0A may act in concert with spo0H (a sigma factor) to control the expression of some genes that are critical to the sporulation process.</text>
</comment>
<comment type="subcellular location">
    <subcellularLocation>
        <location evidence="1">Cytoplasm</location>
    </subcellularLocation>
</comment>
<dbReference type="Proteomes" id="UP001523566">
    <property type="component" value="Unassembled WGS sequence"/>
</dbReference>
<dbReference type="PROSITE" id="PS00041">
    <property type="entry name" value="HTH_ARAC_FAMILY_1"/>
    <property type="match status" value="1"/>
</dbReference>
<dbReference type="CDD" id="cd17536">
    <property type="entry name" value="REC_YesN-like"/>
    <property type="match status" value="1"/>
</dbReference>
<dbReference type="InterPro" id="IPR051552">
    <property type="entry name" value="HptR"/>
</dbReference>
<keyword evidence="4 10" id="KW-0597">Phosphoprotein</keyword>
<feature type="domain" description="Response regulatory" evidence="12">
    <location>
        <begin position="3"/>
        <end position="120"/>
    </location>
</feature>
<dbReference type="PROSITE" id="PS50110">
    <property type="entry name" value="RESPONSE_REGULATORY"/>
    <property type="match status" value="1"/>
</dbReference>
<dbReference type="SMART" id="SM00342">
    <property type="entry name" value="HTH_ARAC"/>
    <property type="match status" value="1"/>
</dbReference>
<keyword evidence="5" id="KW-0902">Two-component regulatory system</keyword>
<dbReference type="InterPro" id="IPR009057">
    <property type="entry name" value="Homeodomain-like_sf"/>
</dbReference>
<dbReference type="InterPro" id="IPR018062">
    <property type="entry name" value="HTH_AraC-typ_CS"/>
</dbReference>
<evidence type="ECO:0000256" key="7">
    <source>
        <dbReference type="ARBA" id="ARBA00023125"/>
    </source>
</evidence>
<dbReference type="SMART" id="SM00448">
    <property type="entry name" value="REC"/>
    <property type="match status" value="1"/>
</dbReference>
<dbReference type="SUPFAM" id="SSF52172">
    <property type="entry name" value="CheY-like"/>
    <property type="match status" value="1"/>
</dbReference>
<dbReference type="Pfam" id="PF00072">
    <property type="entry name" value="Response_reg"/>
    <property type="match status" value="1"/>
</dbReference>
<name>A0ABT1ECL9_9FIRM</name>
<dbReference type="SUPFAM" id="SSF46689">
    <property type="entry name" value="Homeodomain-like"/>
    <property type="match status" value="2"/>
</dbReference>
<keyword evidence="8" id="KW-0804">Transcription</keyword>
<gene>
    <name evidence="13" type="ORF">NK125_14300</name>
</gene>
<proteinExistence type="predicted"/>
<evidence type="ECO:0000256" key="10">
    <source>
        <dbReference type="PROSITE-ProRule" id="PRU00169"/>
    </source>
</evidence>
<evidence type="ECO:0000256" key="2">
    <source>
        <dbReference type="ARBA" id="ARBA00018672"/>
    </source>
</evidence>
<keyword evidence="3" id="KW-0963">Cytoplasm</keyword>
<dbReference type="EMBL" id="JAMZFW010000032">
    <property type="protein sequence ID" value="MCP1103570.1"/>
    <property type="molecule type" value="Genomic_DNA"/>
</dbReference>
<evidence type="ECO:0000259" key="12">
    <source>
        <dbReference type="PROSITE" id="PS50110"/>
    </source>
</evidence>
<evidence type="ECO:0000256" key="1">
    <source>
        <dbReference type="ARBA" id="ARBA00004496"/>
    </source>
</evidence>
<evidence type="ECO:0000256" key="5">
    <source>
        <dbReference type="ARBA" id="ARBA00023012"/>
    </source>
</evidence>
<dbReference type="RefSeq" id="WP_262067343.1">
    <property type="nucleotide sequence ID" value="NZ_JAMXOD010000032.1"/>
</dbReference>